<evidence type="ECO:0000313" key="3">
    <source>
        <dbReference type="Proteomes" id="UP000887013"/>
    </source>
</evidence>
<comment type="caution">
    <text evidence="2">The sequence shown here is derived from an EMBL/GenBank/DDBJ whole genome shotgun (WGS) entry which is preliminary data.</text>
</comment>
<protein>
    <submittedName>
        <fullName evidence="2">Uncharacterized protein</fullName>
    </submittedName>
</protein>
<accession>A0A8X6P5S8</accession>
<evidence type="ECO:0000313" key="2">
    <source>
        <dbReference type="EMBL" id="GFT52692.1"/>
    </source>
</evidence>
<sequence length="132" mass="15295">MWKKFSTISRGGQKNSHLSTPLINLWQSIKVCNQRVQFLGGYEGETSHAFRISVRVRLKQVSDVRQHPEINEGDGFDGKVWNLRPFLSWTTRAHCPFSEESEQHRCRIRPQRTRLGRGSRDRGKCPYAPTVS</sequence>
<name>A0A8X6P5S8_NEPPI</name>
<dbReference type="AlphaFoldDB" id="A0A8X6P5S8"/>
<feature type="region of interest" description="Disordered" evidence="1">
    <location>
        <begin position="112"/>
        <end position="132"/>
    </location>
</feature>
<proteinExistence type="predicted"/>
<dbReference type="EMBL" id="BMAW01112473">
    <property type="protein sequence ID" value="GFT52692.1"/>
    <property type="molecule type" value="Genomic_DNA"/>
</dbReference>
<evidence type="ECO:0000256" key="1">
    <source>
        <dbReference type="SAM" id="MobiDB-lite"/>
    </source>
</evidence>
<keyword evidence="3" id="KW-1185">Reference proteome</keyword>
<gene>
    <name evidence="2" type="ORF">NPIL_307691</name>
</gene>
<reference evidence="2" key="1">
    <citation type="submission" date="2020-08" db="EMBL/GenBank/DDBJ databases">
        <title>Multicomponent nature underlies the extraordinary mechanical properties of spider dragline silk.</title>
        <authorList>
            <person name="Kono N."/>
            <person name="Nakamura H."/>
            <person name="Mori M."/>
            <person name="Yoshida Y."/>
            <person name="Ohtoshi R."/>
            <person name="Malay A.D."/>
            <person name="Moran D.A.P."/>
            <person name="Tomita M."/>
            <person name="Numata K."/>
            <person name="Arakawa K."/>
        </authorList>
    </citation>
    <scope>NUCLEOTIDE SEQUENCE</scope>
</reference>
<dbReference type="Proteomes" id="UP000887013">
    <property type="component" value="Unassembled WGS sequence"/>
</dbReference>
<organism evidence="2 3">
    <name type="scientific">Nephila pilipes</name>
    <name type="common">Giant wood spider</name>
    <name type="synonym">Nephila maculata</name>
    <dbReference type="NCBI Taxonomy" id="299642"/>
    <lineage>
        <taxon>Eukaryota</taxon>
        <taxon>Metazoa</taxon>
        <taxon>Ecdysozoa</taxon>
        <taxon>Arthropoda</taxon>
        <taxon>Chelicerata</taxon>
        <taxon>Arachnida</taxon>
        <taxon>Araneae</taxon>
        <taxon>Araneomorphae</taxon>
        <taxon>Entelegynae</taxon>
        <taxon>Araneoidea</taxon>
        <taxon>Nephilidae</taxon>
        <taxon>Nephila</taxon>
    </lineage>
</organism>